<sequence length="214" mass="23953">MQVNEFWTLKQVQKLTFTHTVDHVRIDRPIWHTQLQRIKKYEWLFTCETGANTRGGPLTRLAGVDDDDNDDDDDASNCDAVAADTDGLGNPDTFRCNDDDVDDDDDDDPVPAFAARILAHNKGISSFHTLRQPKLPLSWFKHATEGSLHILEQVFDFHARGRPVKSPRQASVSLRLARCLASMQEVDGQIPRAGQSAVLCSRSTNNSITRHVSS</sequence>
<dbReference type="AlphaFoldDB" id="A0AAV3YZ77"/>
<feature type="compositionally biased region" description="Acidic residues" evidence="1">
    <location>
        <begin position="64"/>
        <end position="76"/>
    </location>
</feature>
<evidence type="ECO:0000313" key="3">
    <source>
        <dbReference type="Proteomes" id="UP000735302"/>
    </source>
</evidence>
<reference evidence="2 3" key="1">
    <citation type="journal article" date="2021" name="Elife">
        <title>Chloroplast acquisition without the gene transfer in kleptoplastic sea slugs, Plakobranchus ocellatus.</title>
        <authorList>
            <person name="Maeda T."/>
            <person name="Takahashi S."/>
            <person name="Yoshida T."/>
            <person name="Shimamura S."/>
            <person name="Takaki Y."/>
            <person name="Nagai Y."/>
            <person name="Toyoda A."/>
            <person name="Suzuki Y."/>
            <person name="Arimoto A."/>
            <person name="Ishii H."/>
            <person name="Satoh N."/>
            <person name="Nishiyama T."/>
            <person name="Hasebe M."/>
            <person name="Maruyama T."/>
            <person name="Minagawa J."/>
            <person name="Obokata J."/>
            <person name="Shigenobu S."/>
        </authorList>
    </citation>
    <scope>NUCLEOTIDE SEQUENCE [LARGE SCALE GENOMIC DNA]</scope>
</reference>
<protein>
    <submittedName>
        <fullName evidence="2">Uncharacterized protein</fullName>
    </submittedName>
</protein>
<evidence type="ECO:0000313" key="2">
    <source>
        <dbReference type="EMBL" id="GFN88333.1"/>
    </source>
</evidence>
<keyword evidence="3" id="KW-1185">Reference proteome</keyword>
<organism evidence="2 3">
    <name type="scientific">Plakobranchus ocellatus</name>
    <dbReference type="NCBI Taxonomy" id="259542"/>
    <lineage>
        <taxon>Eukaryota</taxon>
        <taxon>Metazoa</taxon>
        <taxon>Spiralia</taxon>
        <taxon>Lophotrochozoa</taxon>
        <taxon>Mollusca</taxon>
        <taxon>Gastropoda</taxon>
        <taxon>Heterobranchia</taxon>
        <taxon>Euthyneura</taxon>
        <taxon>Panpulmonata</taxon>
        <taxon>Sacoglossa</taxon>
        <taxon>Placobranchoidea</taxon>
        <taxon>Plakobranchidae</taxon>
        <taxon>Plakobranchus</taxon>
    </lineage>
</organism>
<gene>
    <name evidence="2" type="ORF">PoB_001483900</name>
</gene>
<dbReference type="Proteomes" id="UP000735302">
    <property type="component" value="Unassembled WGS sequence"/>
</dbReference>
<accession>A0AAV3YZ77</accession>
<evidence type="ECO:0000256" key="1">
    <source>
        <dbReference type="SAM" id="MobiDB-lite"/>
    </source>
</evidence>
<name>A0AAV3YZ77_9GAST</name>
<feature type="region of interest" description="Disordered" evidence="1">
    <location>
        <begin position="56"/>
        <end position="106"/>
    </location>
</feature>
<comment type="caution">
    <text evidence="2">The sequence shown here is derived from an EMBL/GenBank/DDBJ whole genome shotgun (WGS) entry which is preliminary data.</text>
</comment>
<proteinExistence type="predicted"/>
<dbReference type="EMBL" id="BLXT01001848">
    <property type="protein sequence ID" value="GFN88333.1"/>
    <property type="molecule type" value="Genomic_DNA"/>
</dbReference>